<dbReference type="EMBL" id="LEKV01001946">
    <property type="protein sequence ID" value="KVI04651.1"/>
    <property type="molecule type" value="Genomic_DNA"/>
</dbReference>
<dbReference type="Pfam" id="PF13589">
    <property type="entry name" value="HATPase_c_3"/>
    <property type="match status" value="1"/>
</dbReference>
<dbReference type="Gene3D" id="3.30.565.10">
    <property type="entry name" value="Histidine kinase-like ATPase, C-terminal domain"/>
    <property type="match status" value="1"/>
</dbReference>
<gene>
    <name evidence="1" type="ORF">Ccrd_017030</name>
</gene>
<accession>A0A124SFX9</accession>
<keyword evidence="1" id="KW-0808">Transferase</keyword>
<evidence type="ECO:0000313" key="2">
    <source>
        <dbReference type="Proteomes" id="UP000243975"/>
    </source>
</evidence>
<dbReference type="Proteomes" id="UP000243975">
    <property type="component" value="Unassembled WGS sequence"/>
</dbReference>
<dbReference type="Gramene" id="KVI04651">
    <property type="protein sequence ID" value="KVI04651"/>
    <property type="gene ID" value="Ccrd_017030"/>
</dbReference>
<dbReference type="InterPro" id="IPR036890">
    <property type="entry name" value="HATPase_C_sf"/>
</dbReference>
<dbReference type="PANTHER" id="PTHR33566">
    <property type="entry name" value="EN/SPM-LIKE TRANSPOSON-RELATED"/>
    <property type="match status" value="1"/>
</dbReference>
<keyword evidence="1" id="KW-0418">Kinase</keyword>
<dbReference type="GO" id="GO:0005524">
    <property type="term" value="F:ATP binding"/>
    <property type="evidence" value="ECO:0007669"/>
    <property type="project" value="UniProtKB-KW"/>
</dbReference>
<comment type="caution">
    <text evidence="1">The sequence shown here is derived from an EMBL/GenBank/DDBJ whole genome shotgun (WGS) entry which is preliminary data.</text>
</comment>
<dbReference type="OMA" id="QCDEVSK"/>
<keyword evidence="1" id="KW-0547">Nucleotide-binding</keyword>
<proteinExistence type="predicted"/>
<evidence type="ECO:0000313" key="1">
    <source>
        <dbReference type="EMBL" id="KVI04651.1"/>
    </source>
</evidence>
<reference evidence="1 2" key="1">
    <citation type="journal article" date="2016" name="Sci. Rep.">
        <title>The genome sequence of the outbreeding globe artichoke constructed de novo incorporating a phase-aware low-pass sequencing strategy of F1 progeny.</title>
        <authorList>
            <person name="Scaglione D."/>
            <person name="Reyes-Chin-Wo S."/>
            <person name="Acquadro A."/>
            <person name="Froenicke L."/>
            <person name="Portis E."/>
            <person name="Beitel C."/>
            <person name="Tirone M."/>
            <person name="Mauro R."/>
            <person name="Lo Monaco A."/>
            <person name="Mauromicale G."/>
            <person name="Faccioli P."/>
            <person name="Cattivelli L."/>
            <person name="Rieseberg L."/>
            <person name="Michelmore R."/>
            <person name="Lanteri S."/>
        </authorList>
    </citation>
    <scope>NUCLEOTIDE SEQUENCE [LARGE SCALE GENOMIC DNA]</scope>
    <source>
        <strain evidence="1">2C</strain>
    </source>
</reference>
<dbReference type="STRING" id="59895.A0A124SFX9"/>
<dbReference type="GO" id="GO:0016301">
    <property type="term" value="F:kinase activity"/>
    <property type="evidence" value="ECO:0007669"/>
    <property type="project" value="UniProtKB-KW"/>
</dbReference>
<dbReference type="PANTHER" id="PTHR33566:SF1">
    <property type="entry name" value="EN_SPM-LIKE TRANSPOSON-RELATED"/>
    <property type="match status" value="1"/>
</dbReference>
<keyword evidence="1" id="KW-0067">ATP-binding</keyword>
<dbReference type="SUPFAM" id="SSF55874">
    <property type="entry name" value="ATPase domain of HSP90 chaperone/DNA topoisomerase II/histidine kinase"/>
    <property type="match status" value="1"/>
</dbReference>
<organism evidence="1 2">
    <name type="scientific">Cynara cardunculus var. scolymus</name>
    <name type="common">Globe artichoke</name>
    <name type="synonym">Cynara scolymus</name>
    <dbReference type="NCBI Taxonomy" id="59895"/>
    <lineage>
        <taxon>Eukaryota</taxon>
        <taxon>Viridiplantae</taxon>
        <taxon>Streptophyta</taxon>
        <taxon>Embryophyta</taxon>
        <taxon>Tracheophyta</taxon>
        <taxon>Spermatophyta</taxon>
        <taxon>Magnoliopsida</taxon>
        <taxon>eudicotyledons</taxon>
        <taxon>Gunneridae</taxon>
        <taxon>Pentapetalae</taxon>
        <taxon>asterids</taxon>
        <taxon>campanulids</taxon>
        <taxon>Asterales</taxon>
        <taxon>Asteraceae</taxon>
        <taxon>Carduoideae</taxon>
        <taxon>Cardueae</taxon>
        <taxon>Carduinae</taxon>
        <taxon>Cynara</taxon>
    </lineage>
</organism>
<sequence>MWDLTPDTELLMELPEEYTFETALADLIDNSLQAVWSNGENEKRLISVEVADDKISIVDTGPGMDSMGKMGASLHRASKIQAVGGKPPYLKVNAMEYAYIVILNLTTHDDCDYLLPAFGMFGYGGFVASMHLGRHTEVSSKTKNCKKVYILRLERDALVGGSGSKRTWRVTKFLVALLLYLLVEAYTYGSLRDPMEDELELSPGGSFTKVDIFEPKMRSIDIRRLQCKLKDIYFPYIQVCWLIHDAGMCDELSNKGRTTMPIEFQVSQLSCTLLFLEAFVNGDDLAEIPGGEVAITNLNSCNSPEFVLQLRFHLNHKNATMTSSQDEANARLRCVYLPVKEGKESIQSILETLKEDGYEHTEEYESFSHVSCRRLGRLLPDARWVSGFKRLAWLPFMDFRQNKGDRSQVLKRSCMRVKCFIALIVVIPETDAGFNPTSSKTNFAHQNPYTNALRNLGSRDSLEKETGVHIEIRRDGKPLTLSQLNKQYQQWLLDMHDKYDKEADCGTDEPVYIVNPIKTKELHTSRNVVRVHKALRWKGKSWKSGQRIKILKGACAGFHKTNVYATMEYILLEGFQGDAGGESIDTLEEDGCLLETIKGNPILDLRKSVSIHINAIDSGKCLAVDDAEWNQQLQKQHQKSPSSIEILTRRQCRELGIEVSLPDEREVCAGHVSPCEIVAVVRPATFNSGTASKHLDQKYVMKDKFEMSLAIAYSGNEKLQDESNIYSALVTPSSRRDVHGLYVFQPNCKSHPLFHKAGIYTFSLSIKCVVKVQVKASREAHRWAPSKEIPYHLLTVGRYCEPISVVKFDKYDNQIPFLEVSEVEVKVNCTEGTRVQVLKYNPSTSSDKSALILKSSTLDNIRPSYDATLMLSLPDGSHLLDILVKVVPGPVKHVTVRPEICEKQLIPGHLFDAHRNHLQEKQKVLLGVDGCCFPDGSYCLQKKVDARGCIDLGGLLRVTAGYGRKVFLSVSSDGGVIHKEWQIEKRQLRTTSVIPESCFAGSKLENLEFEVVNPKGEVDVNFHDEDKIGQSHTLVITSQFIEIDESVKYVFRDGRCIVRAVPIPSEEGDFSFVVSHSRHVELQLTIKVYVEIHPEMKPFNIIHELPPEMTPLNIKHLSTDENMALVDSNAPMDAQTDYRSVQCHTPETKLSPIQDVYYDFQSDLRSCLNFEKDLMNEICDLGLRIGQHEDKIKQLECQKSAIDSELLELEVIRYQTYSTERNGIKYGSPGKMEIKAQVELKTDSAASVVMELLREESSQSFKRIIGVVALLGTTPTLELSRIFAEYLGDQMLAVVCKNYKDVRFLETYKKNGRLDHNRALHMLAAGLGKSVIGRYHLLCIEDISACKVDKDLEGKLMLPNPSLPDGATPAGFVGYAVNMIDIDVDHLDTRTDSGSYLRETLFYRLFGETQVYKTRQDMKNAISCIKDGAVSLDGGIFRGNGAMSLGFW</sequence>
<protein>
    <submittedName>
        <fullName evidence="1">Histidine kinase-like ATPase, ATP-binding domain-containing protein</fullName>
    </submittedName>
</protein>
<name>A0A124SFX9_CYNCS</name>
<keyword evidence="2" id="KW-1185">Reference proteome</keyword>